<evidence type="ECO:0000313" key="2">
    <source>
        <dbReference type="Proteomes" id="UP000006512"/>
    </source>
</evidence>
<organism evidence="1 2">
    <name type="scientific">Asticcacaulis biprosthecium C19</name>
    <dbReference type="NCBI Taxonomy" id="715226"/>
    <lineage>
        <taxon>Bacteria</taxon>
        <taxon>Pseudomonadati</taxon>
        <taxon>Pseudomonadota</taxon>
        <taxon>Alphaproteobacteria</taxon>
        <taxon>Caulobacterales</taxon>
        <taxon>Caulobacteraceae</taxon>
        <taxon>Asticcacaulis</taxon>
    </lineage>
</organism>
<protein>
    <submittedName>
        <fullName evidence="1">Uncharacterized protein</fullName>
    </submittedName>
</protein>
<reference evidence="2" key="1">
    <citation type="submission" date="2011-03" db="EMBL/GenBank/DDBJ databases">
        <title>Draft genome sequence of Brevundimonas diminuta.</title>
        <authorList>
            <person name="Brown P.J.B."/>
            <person name="Buechlein A."/>
            <person name="Hemmerich C."/>
            <person name="Brun Y.V."/>
        </authorList>
    </citation>
    <scope>NUCLEOTIDE SEQUENCE [LARGE SCALE GENOMIC DNA]</scope>
    <source>
        <strain evidence="2">C19</strain>
    </source>
</reference>
<accession>F4QGI7</accession>
<dbReference type="HOGENOM" id="CLU_1861086_0_0_5"/>
<proteinExistence type="predicted"/>
<name>F4QGI7_9CAUL</name>
<dbReference type="Proteomes" id="UP000006512">
    <property type="component" value="Unassembled WGS sequence"/>
</dbReference>
<dbReference type="AlphaFoldDB" id="F4QGI7"/>
<gene>
    <name evidence="1" type="ORF">ABI_21090</name>
</gene>
<evidence type="ECO:0000313" key="1">
    <source>
        <dbReference type="EMBL" id="EGF93668.1"/>
    </source>
</evidence>
<keyword evidence="2" id="KW-1185">Reference proteome</keyword>
<dbReference type="EMBL" id="GL883077">
    <property type="protein sequence ID" value="EGF93668.1"/>
    <property type="molecule type" value="Genomic_DNA"/>
</dbReference>
<sequence length="137" mass="15714">MKETGVEYYKLNELDHEYSEWDAQFIPGGEIYQENVSRLSDNELIEAILKTHESMAIHEMAVRFSKNGDVYKASTYALLNSLATERIEINIDLSQRVSYRLGQGNLSMGGYGPSMCLLKELCPDDFNPKPYYLKTCR</sequence>